<dbReference type="EMBL" id="NUBY01000457">
    <property type="protein sequence ID" value="PEP80585.1"/>
    <property type="molecule type" value="Genomic_DNA"/>
</dbReference>
<dbReference type="CDD" id="cd22653">
    <property type="entry name" value="ClyA_HblB-like"/>
    <property type="match status" value="1"/>
</dbReference>
<dbReference type="Pfam" id="PF05791">
    <property type="entry name" value="Bacillus_HBL"/>
    <property type="match status" value="1"/>
</dbReference>
<keyword evidence="1" id="KW-0732">Signal</keyword>
<dbReference type="RefSeq" id="WP_098228515.1">
    <property type="nucleotide sequence ID" value="NZ_NUBY01000457.1"/>
</dbReference>
<dbReference type="InterPro" id="IPR052785">
    <property type="entry name" value="Enterotoxin_cmpnt"/>
</dbReference>
<dbReference type="PANTHER" id="PTHR38443:SF2">
    <property type="entry name" value="NON-HEMOLYTIC ENTEROTOXIN LYTIC COMPONENT L1"/>
    <property type="match status" value="1"/>
</dbReference>
<feature type="chain" id="PRO_5039128100" evidence="1">
    <location>
        <begin position="25"/>
        <end position="379"/>
    </location>
</feature>
<feature type="signal peptide" evidence="1">
    <location>
        <begin position="1"/>
        <end position="24"/>
    </location>
</feature>
<name>A0A2A8GV56_9BACI</name>
<dbReference type="Gene3D" id="1.20.1170.10">
    <property type="match status" value="1"/>
</dbReference>
<organism evidence="2 3">
    <name type="scientific">Bacillus toyonensis</name>
    <dbReference type="NCBI Taxonomy" id="155322"/>
    <lineage>
        <taxon>Bacteria</taxon>
        <taxon>Bacillati</taxon>
        <taxon>Bacillota</taxon>
        <taxon>Bacilli</taxon>
        <taxon>Bacillales</taxon>
        <taxon>Bacillaceae</taxon>
        <taxon>Bacillus</taxon>
        <taxon>Bacillus cereus group</taxon>
    </lineage>
</organism>
<dbReference type="Proteomes" id="UP000220841">
    <property type="component" value="Unassembled WGS sequence"/>
</dbReference>
<reference evidence="2 3" key="1">
    <citation type="submission" date="2017-09" db="EMBL/GenBank/DDBJ databases">
        <title>Large-scale bioinformatics analysis of Bacillus genomes uncovers conserved roles of natural products in bacterial physiology.</title>
        <authorList>
            <consortium name="Agbiome Team Llc"/>
            <person name="Bleich R.M."/>
            <person name="Grubbs K.J."/>
            <person name="Santa Maria K.C."/>
            <person name="Allen S.E."/>
            <person name="Farag S."/>
            <person name="Shank E.A."/>
            <person name="Bowers A."/>
        </authorList>
    </citation>
    <scope>NUCLEOTIDE SEQUENCE [LARGE SCALE GENOMIC DNA]</scope>
    <source>
        <strain evidence="2 3">AFS021349</strain>
    </source>
</reference>
<protein>
    <submittedName>
        <fullName evidence="2">Hemolysin</fullName>
    </submittedName>
</protein>
<evidence type="ECO:0000313" key="2">
    <source>
        <dbReference type="EMBL" id="PEP80585.1"/>
    </source>
</evidence>
<dbReference type="AlphaFoldDB" id="A0A2A8GV56"/>
<gene>
    <name evidence="2" type="ORF">CN585_31380</name>
</gene>
<sequence>MLKKISYRAMALSAILAISATTIASPAITFASGIEQSNTENKELSGNTDKMKQTLVKAGAFAQSMNLYSYMLLKNPDVNFAGLDPNTDLAGHSDLPNQLLQDQQKARAHASTWDTKVKRQLIDTLTGIITFDTLFQQYYQHLVNAINTEDKEILKEGIEDLQTDVKTNKQYAVSLIRALTELRKDVSKDGRVFQDHQTVLSSILSSKTTGIEADEANMKKIMESLRHFRQVESDGYKVVCWPAIGTWIAGGIMIATAKINLAQLGPAFEALNQTIDQKRTVNRIVLTASQNVGELTNAINDAVQSLQYMVDQWNDLDSQYAGVLQSIEKADGKATANKFAFLKPMLATAKDSWKALKTDADTLKEGLKELRIEPANTQK</sequence>
<dbReference type="PANTHER" id="PTHR38443">
    <property type="match status" value="1"/>
</dbReference>
<accession>A0A2A8GV56</accession>
<dbReference type="InterPro" id="IPR008414">
    <property type="entry name" value="HBL"/>
</dbReference>
<dbReference type="SUPFAM" id="SSF58100">
    <property type="entry name" value="Bacterial hemolysins"/>
    <property type="match status" value="1"/>
</dbReference>
<comment type="caution">
    <text evidence="2">The sequence shown here is derived from an EMBL/GenBank/DDBJ whole genome shotgun (WGS) entry which is preliminary data.</text>
</comment>
<proteinExistence type="predicted"/>
<evidence type="ECO:0000256" key="1">
    <source>
        <dbReference type="SAM" id="SignalP"/>
    </source>
</evidence>
<dbReference type="GO" id="GO:0016020">
    <property type="term" value="C:membrane"/>
    <property type="evidence" value="ECO:0007669"/>
    <property type="project" value="InterPro"/>
</dbReference>
<evidence type="ECO:0000313" key="3">
    <source>
        <dbReference type="Proteomes" id="UP000220841"/>
    </source>
</evidence>